<reference evidence="2 3" key="1">
    <citation type="journal article" date="2019" name="Philos. Trans. R. Soc. Lond., B, Biol. Sci.">
        <title>Ant behaviour and brain gene expression of defending hosts depend on the ecological success of the intruding social parasite.</title>
        <authorList>
            <person name="Kaur R."/>
            <person name="Stoldt M."/>
            <person name="Jongepier E."/>
            <person name="Feldmeyer B."/>
            <person name="Menzel F."/>
            <person name="Bornberg-Bauer E."/>
            <person name="Foitzik S."/>
        </authorList>
    </citation>
    <scope>NUCLEOTIDE SEQUENCE [LARGE SCALE GENOMIC DNA]</scope>
    <source>
        <tissue evidence="2">Whole body</tissue>
    </source>
</reference>
<gene>
    <name evidence="2" type="ORF">DBV15_01891</name>
</gene>
<keyword evidence="3" id="KW-1185">Reference proteome</keyword>
<dbReference type="AlphaFoldDB" id="A0A4S2L2Z4"/>
<comment type="caution">
    <text evidence="2">The sequence shown here is derived from an EMBL/GenBank/DDBJ whole genome shotgun (WGS) entry which is preliminary data.</text>
</comment>
<protein>
    <submittedName>
        <fullName evidence="2">Uncharacterized protein</fullName>
    </submittedName>
</protein>
<feature type="compositionally biased region" description="Polar residues" evidence="1">
    <location>
        <begin position="44"/>
        <end position="60"/>
    </location>
</feature>
<feature type="region of interest" description="Disordered" evidence="1">
    <location>
        <begin position="41"/>
        <end position="61"/>
    </location>
</feature>
<name>A0A4S2L2Z4_9HYME</name>
<evidence type="ECO:0000313" key="2">
    <source>
        <dbReference type="EMBL" id="TGZ54839.1"/>
    </source>
</evidence>
<evidence type="ECO:0000256" key="1">
    <source>
        <dbReference type="SAM" id="MobiDB-lite"/>
    </source>
</evidence>
<sequence>MCDSSFTETLCGIQGMTSTSPSRISTSLVRPEYHWLKPGHSRLETSQMGPSRASTENPDFQGTAKCYGTRY</sequence>
<proteinExistence type="predicted"/>
<dbReference type="Proteomes" id="UP000310200">
    <property type="component" value="Unassembled WGS sequence"/>
</dbReference>
<evidence type="ECO:0000313" key="3">
    <source>
        <dbReference type="Proteomes" id="UP000310200"/>
    </source>
</evidence>
<organism evidence="2 3">
    <name type="scientific">Temnothorax longispinosus</name>
    <dbReference type="NCBI Taxonomy" id="300112"/>
    <lineage>
        <taxon>Eukaryota</taxon>
        <taxon>Metazoa</taxon>
        <taxon>Ecdysozoa</taxon>
        <taxon>Arthropoda</taxon>
        <taxon>Hexapoda</taxon>
        <taxon>Insecta</taxon>
        <taxon>Pterygota</taxon>
        <taxon>Neoptera</taxon>
        <taxon>Endopterygota</taxon>
        <taxon>Hymenoptera</taxon>
        <taxon>Apocrita</taxon>
        <taxon>Aculeata</taxon>
        <taxon>Formicoidea</taxon>
        <taxon>Formicidae</taxon>
        <taxon>Myrmicinae</taxon>
        <taxon>Temnothorax</taxon>
    </lineage>
</organism>
<accession>A0A4S2L2Z4</accession>
<dbReference type="EMBL" id="QBLH01000537">
    <property type="protein sequence ID" value="TGZ54839.1"/>
    <property type="molecule type" value="Genomic_DNA"/>
</dbReference>